<feature type="transmembrane region" description="Helical" evidence="13">
    <location>
        <begin position="12"/>
        <end position="34"/>
    </location>
</feature>
<dbReference type="CDD" id="cd00075">
    <property type="entry name" value="HATPase"/>
    <property type="match status" value="1"/>
</dbReference>
<gene>
    <name evidence="17" type="ORF">FKZ61_17200</name>
</gene>
<dbReference type="SUPFAM" id="SSF47384">
    <property type="entry name" value="Homodimeric domain of signal transducing histidine kinase"/>
    <property type="match status" value="1"/>
</dbReference>
<evidence type="ECO:0000256" key="2">
    <source>
        <dbReference type="ARBA" id="ARBA00004141"/>
    </source>
</evidence>
<sequence>MDIRHWERWRPVLVDGLLILALTVGLALYLSLAIHSRVQEGLVAQEMARLQRLATLPQLVTAWRDGSDELQTLLSQEAAVLGGRLAAVSNAGQLRAVSHPAAGDGIPWASLPEVRQAISQGVAHALRPDPLTEEPALLAAAVVMENGRPLGVLHWTLPQAELEAGIPALWRPIGRAAVIALALLVALLTGRAIQTSRRIRRLTEVVERVTQGDLDARIHSLGSGEIGQLAQAFNRMADKLQKQIKKRGREKDRLNTVLHVMTDGVLILNRHGRVRLLNPAAARLLRVEPERALRRSFIQVARDHRIAEVWTRCRESGQEEVATMELTPTQFLRVIVTPFLKGKDRGYLVLLQDLTQLRRLQMVRQDFISNISHELRTPLASLQALVETLQDGALEDPPAARRFLGRMEVEVDALTQMVEELLELSRIESGQVPLRLRSTPVLEAVLPGVERLRPQAERAQLELAIHLPPDLPPVLADAVRVQQVITNLVHNAIKFTPAGGRVEVSAQAGEGELTVMVADTGIGIPPQDLPRIFERFYKTDRSRAAGGTGLGLAIAKHVVQAHGGRIWAESVLGEGSRFYFTLPLAESMPDDSAPPTDTALARSTSS</sequence>
<organism evidence="17 18">
    <name type="scientific">Litorilinea aerophila</name>
    <dbReference type="NCBI Taxonomy" id="1204385"/>
    <lineage>
        <taxon>Bacteria</taxon>
        <taxon>Bacillati</taxon>
        <taxon>Chloroflexota</taxon>
        <taxon>Caldilineae</taxon>
        <taxon>Caldilineales</taxon>
        <taxon>Caldilineaceae</taxon>
        <taxon>Litorilinea</taxon>
    </lineage>
</organism>
<dbReference type="GO" id="GO:0005524">
    <property type="term" value="F:ATP binding"/>
    <property type="evidence" value="ECO:0007669"/>
    <property type="project" value="UniProtKB-KW"/>
</dbReference>
<dbReference type="AlphaFoldDB" id="A0A540VBZ2"/>
<evidence type="ECO:0000256" key="9">
    <source>
        <dbReference type="ARBA" id="ARBA00022840"/>
    </source>
</evidence>
<evidence type="ECO:0000256" key="1">
    <source>
        <dbReference type="ARBA" id="ARBA00000085"/>
    </source>
</evidence>
<feature type="domain" description="HAMP" evidence="16">
    <location>
        <begin position="193"/>
        <end position="245"/>
    </location>
</feature>
<dbReference type="CDD" id="cd00130">
    <property type="entry name" value="PAS"/>
    <property type="match status" value="1"/>
</dbReference>
<dbReference type="Pfam" id="PF02518">
    <property type="entry name" value="HATPase_c"/>
    <property type="match status" value="1"/>
</dbReference>
<dbReference type="Gene3D" id="3.30.450.20">
    <property type="entry name" value="PAS domain"/>
    <property type="match status" value="1"/>
</dbReference>
<dbReference type="SMART" id="SM00387">
    <property type="entry name" value="HATPase_c"/>
    <property type="match status" value="1"/>
</dbReference>
<dbReference type="Gene3D" id="1.10.287.130">
    <property type="match status" value="1"/>
</dbReference>
<evidence type="ECO:0000259" key="16">
    <source>
        <dbReference type="PROSITE" id="PS50885"/>
    </source>
</evidence>
<dbReference type="CDD" id="cd00082">
    <property type="entry name" value="HisKA"/>
    <property type="match status" value="1"/>
</dbReference>
<proteinExistence type="predicted"/>
<evidence type="ECO:0000256" key="12">
    <source>
        <dbReference type="ARBA" id="ARBA00023136"/>
    </source>
</evidence>
<keyword evidence="5" id="KW-0808">Transferase</keyword>
<evidence type="ECO:0000259" key="15">
    <source>
        <dbReference type="PROSITE" id="PS50112"/>
    </source>
</evidence>
<dbReference type="PRINTS" id="PR00344">
    <property type="entry name" value="BCTRLSENSOR"/>
</dbReference>
<dbReference type="GO" id="GO:0007234">
    <property type="term" value="P:osmosensory signaling via phosphorelay pathway"/>
    <property type="evidence" value="ECO:0007669"/>
    <property type="project" value="TreeGrafter"/>
</dbReference>
<keyword evidence="7" id="KW-0547">Nucleotide-binding</keyword>
<protein>
    <recommendedName>
        <fullName evidence="3">histidine kinase</fullName>
        <ecNumber evidence="3">2.7.13.3</ecNumber>
    </recommendedName>
</protein>
<dbReference type="GO" id="GO:0030295">
    <property type="term" value="F:protein kinase activator activity"/>
    <property type="evidence" value="ECO:0007669"/>
    <property type="project" value="TreeGrafter"/>
</dbReference>
<dbReference type="Pfam" id="PF00512">
    <property type="entry name" value="HisKA"/>
    <property type="match status" value="1"/>
</dbReference>
<keyword evidence="10 13" id="KW-1133">Transmembrane helix</keyword>
<dbReference type="SMART" id="SM00388">
    <property type="entry name" value="HisKA"/>
    <property type="match status" value="1"/>
</dbReference>
<dbReference type="InterPro" id="IPR036890">
    <property type="entry name" value="HATPase_C_sf"/>
</dbReference>
<dbReference type="InterPro" id="IPR005467">
    <property type="entry name" value="His_kinase_dom"/>
</dbReference>
<comment type="subcellular location">
    <subcellularLocation>
        <location evidence="2">Membrane</location>
        <topology evidence="2">Multi-pass membrane protein</topology>
    </subcellularLocation>
</comment>
<dbReference type="SUPFAM" id="SSF55785">
    <property type="entry name" value="PYP-like sensor domain (PAS domain)"/>
    <property type="match status" value="1"/>
</dbReference>
<keyword evidence="9" id="KW-0067">ATP-binding</keyword>
<comment type="catalytic activity">
    <reaction evidence="1">
        <text>ATP + protein L-histidine = ADP + protein N-phospho-L-histidine.</text>
        <dbReference type="EC" id="2.7.13.3"/>
    </reaction>
</comment>
<evidence type="ECO:0000256" key="3">
    <source>
        <dbReference type="ARBA" id="ARBA00012438"/>
    </source>
</evidence>
<feature type="domain" description="PAS" evidence="15">
    <location>
        <begin position="250"/>
        <end position="298"/>
    </location>
</feature>
<dbReference type="Gene3D" id="6.10.340.10">
    <property type="match status" value="1"/>
</dbReference>
<comment type="caution">
    <text evidence="17">The sequence shown here is derived from an EMBL/GenBank/DDBJ whole genome shotgun (WGS) entry which is preliminary data.</text>
</comment>
<keyword evidence="8 17" id="KW-0418">Kinase</keyword>
<feature type="domain" description="Histidine kinase" evidence="14">
    <location>
        <begin position="370"/>
        <end position="586"/>
    </location>
</feature>
<dbReference type="SMART" id="SM00091">
    <property type="entry name" value="PAS"/>
    <property type="match status" value="1"/>
</dbReference>
<dbReference type="InterPro" id="IPR003661">
    <property type="entry name" value="HisK_dim/P_dom"/>
</dbReference>
<dbReference type="PANTHER" id="PTHR42878">
    <property type="entry name" value="TWO-COMPONENT HISTIDINE KINASE"/>
    <property type="match status" value="1"/>
</dbReference>
<dbReference type="InParanoid" id="A0A540VBZ2"/>
<dbReference type="FunFam" id="3.30.565.10:FF:000006">
    <property type="entry name" value="Sensor histidine kinase WalK"/>
    <property type="match status" value="1"/>
</dbReference>
<evidence type="ECO:0000256" key="8">
    <source>
        <dbReference type="ARBA" id="ARBA00022777"/>
    </source>
</evidence>
<dbReference type="CDD" id="cd06225">
    <property type="entry name" value="HAMP"/>
    <property type="match status" value="1"/>
</dbReference>
<dbReference type="InterPro" id="IPR003594">
    <property type="entry name" value="HATPase_dom"/>
</dbReference>
<dbReference type="EC" id="2.7.13.3" evidence="3"/>
<name>A0A540VBZ2_9CHLR</name>
<dbReference type="PROSITE" id="PS50885">
    <property type="entry name" value="HAMP"/>
    <property type="match status" value="1"/>
</dbReference>
<dbReference type="Pfam" id="PF00672">
    <property type="entry name" value="HAMP"/>
    <property type="match status" value="1"/>
</dbReference>
<dbReference type="InterPro" id="IPR000014">
    <property type="entry name" value="PAS"/>
</dbReference>
<dbReference type="Proteomes" id="UP000317371">
    <property type="component" value="Unassembled WGS sequence"/>
</dbReference>
<evidence type="ECO:0000256" key="10">
    <source>
        <dbReference type="ARBA" id="ARBA00022989"/>
    </source>
</evidence>
<keyword evidence="4" id="KW-0597">Phosphoprotein</keyword>
<dbReference type="SMART" id="SM00304">
    <property type="entry name" value="HAMP"/>
    <property type="match status" value="1"/>
</dbReference>
<dbReference type="Gene3D" id="3.30.565.10">
    <property type="entry name" value="Histidine kinase-like ATPase, C-terminal domain"/>
    <property type="match status" value="1"/>
</dbReference>
<dbReference type="RefSeq" id="WP_170199904.1">
    <property type="nucleotide sequence ID" value="NZ_VIGC02000025.1"/>
</dbReference>
<dbReference type="FunFam" id="1.10.287.130:FF:000001">
    <property type="entry name" value="Two-component sensor histidine kinase"/>
    <property type="match status" value="1"/>
</dbReference>
<dbReference type="InterPro" id="IPR004358">
    <property type="entry name" value="Sig_transdc_His_kin-like_C"/>
</dbReference>
<keyword evidence="6 13" id="KW-0812">Transmembrane</keyword>
<keyword evidence="12 13" id="KW-0472">Membrane</keyword>
<dbReference type="SUPFAM" id="SSF158472">
    <property type="entry name" value="HAMP domain-like"/>
    <property type="match status" value="1"/>
</dbReference>
<evidence type="ECO:0000256" key="11">
    <source>
        <dbReference type="ARBA" id="ARBA00023012"/>
    </source>
</evidence>
<evidence type="ECO:0000256" key="4">
    <source>
        <dbReference type="ARBA" id="ARBA00022553"/>
    </source>
</evidence>
<dbReference type="InterPro" id="IPR050351">
    <property type="entry name" value="BphY/WalK/GraS-like"/>
</dbReference>
<dbReference type="InterPro" id="IPR013767">
    <property type="entry name" value="PAS_fold"/>
</dbReference>
<evidence type="ECO:0000256" key="6">
    <source>
        <dbReference type="ARBA" id="ARBA00022692"/>
    </source>
</evidence>
<dbReference type="PANTHER" id="PTHR42878:SF7">
    <property type="entry name" value="SENSOR HISTIDINE KINASE GLRK"/>
    <property type="match status" value="1"/>
</dbReference>
<dbReference type="FunCoup" id="A0A540VBZ2">
    <property type="interactions" value="259"/>
</dbReference>
<dbReference type="InterPro" id="IPR035965">
    <property type="entry name" value="PAS-like_dom_sf"/>
</dbReference>
<dbReference type="GO" id="GO:0000155">
    <property type="term" value="F:phosphorelay sensor kinase activity"/>
    <property type="evidence" value="ECO:0007669"/>
    <property type="project" value="InterPro"/>
</dbReference>
<dbReference type="EMBL" id="VIGC01000025">
    <property type="protein sequence ID" value="TQE94288.1"/>
    <property type="molecule type" value="Genomic_DNA"/>
</dbReference>
<dbReference type="PROSITE" id="PS50109">
    <property type="entry name" value="HIS_KIN"/>
    <property type="match status" value="1"/>
</dbReference>
<evidence type="ECO:0000313" key="17">
    <source>
        <dbReference type="EMBL" id="TQE94288.1"/>
    </source>
</evidence>
<evidence type="ECO:0000313" key="18">
    <source>
        <dbReference type="Proteomes" id="UP000317371"/>
    </source>
</evidence>
<dbReference type="InterPro" id="IPR003660">
    <property type="entry name" value="HAMP_dom"/>
</dbReference>
<dbReference type="Pfam" id="PF00989">
    <property type="entry name" value="PAS"/>
    <property type="match status" value="1"/>
</dbReference>
<accession>A0A540VBZ2</accession>
<keyword evidence="11" id="KW-0902">Two-component regulatory system</keyword>
<evidence type="ECO:0000259" key="14">
    <source>
        <dbReference type="PROSITE" id="PS50109"/>
    </source>
</evidence>
<dbReference type="GO" id="GO:0000156">
    <property type="term" value="F:phosphorelay response regulator activity"/>
    <property type="evidence" value="ECO:0007669"/>
    <property type="project" value="TreeGrafter"/>
</dbReference>
<keyword evidence="18" id="KW-1185">Reference proteome</keyword>
<dbReference type="PROSITE" id="PS50112">
    <property type="entry name" value="PAS"/>
    <property type="match status" value="1"/>
</dbReference>
<dbReference type="SUPFAM" id="SSF55874">
    <property type="entry name" value="ATPase domain of HSP90 chaperone/DNA topoisomerase II/histidine kinase"/>
    <property type="match status" value="1"/>
</dbReference>
<dbReference type="InterPro" id="IPR036097">
    <property type="entry name" value="HisK_dim/P_sf"/>
</dbReference>
<evidence type="ECO:0000256" key="7">
    <source>
        <dbReference type="ARBA" id="ARBA00022741"/>
    </source>
</evidence>
<dbReference type="GO" id="GO:0006355">
    <property type="term" value="P:regulation of DNA-templated transcription"/>
    <property type="evidence" value="ECO:0007669"/>
    <property type="project" value="InterPro"/>
</dbReference>
<reference evidence="17 18" key="1">
    <citation type="submission" date="2019-06" db="EMBL/GenBank/DDBJ databases">
        <title>Genome sequence of Litorilinea aerophila BAA-2444.</title>
        <authorList>
            <person name="Maclea K.S."/>
            <person name="Maurais E.G."/>
            <person name="Iannazzi L.C."/>
        </authorList>
    </citation>
    <scope>NUCLEOTIDE SEQUENCE [LARGE SCALE GENOMIC DNA]</scope>
    <source>
        <strain evidence="17 18">ATCC BAA-2444</strain>
    </source>
</reference>
<evidence type="ECO:0000256" key="13">
    <source>
        <dbReference type="SAM" id="Phobius"/>
    </source>
</evidence>
<evidence type="ECO:0000256" key="5">
    <source>
        <dbReference type="ARBA" id="ARBA00022679"/>
    </source>
</evidence>
<dbReference type="GO" id="GO:0016020">
    <property type="term" value="C:membrane"/>
    <property type="evidence" value="ECO:0007669"/>
    <property type="project" value="UniProtKB-SubCell"/>
</dbReference>